<sequence>MSQEKQKPKEEQEAKQEQKPKQEQEAKQERKPKPKQKPKLAATLILLLVAACAAWLLYARFVAHPWTRDAQVRAGMVQLSPRVSGHLVTVNVQDNQQVKKGDLLFQIDPEPYQLAVDQAKVALALAREGASAMEADVRAAEAMIRQRKAAVETAQKKIEEVKLGIVSADSVVKEAEAGVTYARAVIEQVRARSEEAIREAARARQLSDSRAGAVATAEAREAAAIAVAAQLKSAEAGLTQAQASLEKAKTARDEADLRLDTAKSSLIETQTAIETTVANRDKASAALGETGDANQHVRQALVAVERAELNLKWTAIYAPADGYITNMNLQNDTLVTQGHPFALFVDSSSFRVDAYFQETKLKNIAAGDKVMVTIMGHKHQKIEGEVESIGFAINPPRIAATEGPANLVPTIAPTFEWIRLAQRVPVRIKLKDIPDDLHLVSGMTASVAIRK</sequence>
<keyword evidence="7" id="KW-1185">Reference proteome</keyword>
<dbReference type="STRING" id="1891926.Fuma_01164"/>
<evidence type="ECO:0000259" key="5">
    <source>
        <dbReference type="Pfam" id="PF25963"/>
    </source>
</evidence>
<feature type="domain" description="p-hydroxybenzoic acid efflux pump subunit AaeA-like beta-barrel" evidence="5">
    <location>
        <begin position="349"/>
        <end position="449"/>
    </location>
</feature>
<dbReference type="Proteomes" id="UP000187735">
    <property type="component" value="Chromosome"/>
</dbReference>
<dbReference type="Pfam" id="PF25917">
    <property type="entry name" value="BSH_RND"/>
    <property type="match status" value="1"/>
</dbReference>
<evidence type="ECO:0000256" key="1">
    <source>
        <dbReference type="SAM" id="Coils"/>
    </source>
</evidence>
<dbReference type="Gene3D" id="2.40.50.100">
    <property type="match status" value="1"/>
</dbReference>
<keyword evidence="1" id="KW-0175">Coiled coil</keyword>
<dbReference type="InterPro" id="IPR050393">
    <property type="entry name" value="MFP_Efflux_Pump"/>
</dbReference>
<dbReference type="InterPro" id="IPR058634">
    <property type="entry name" value="AaeA-lik-b-barrel"/>
</dbReference>
<evidence type="ECO:0000313" key="7">
    <source>
        <dbReference type="Proteomes" id="UP000187735"/>
    </source>
</evidence>
<keyword evidence="3" id="KW-0472">Membrane</keyword>
<evidence type="ECO:0000259" key="4">
    <source>
        <dbReference type="Pfam" id="PF25917"/>
    </source>
</evidence>
<keyword evidence="3" id="KW-0812">Transmembrane</keyword>
<dbReference type="AlphaFoldDB" id="A0A1P8WBY9"/>
<organism evidence="6 7">
    <name type="scientific">Fuerstiella marisgermanici</name>
    <dbReference type="NCBI Taxonomy" id="1891926"/>
    <lineage>
        <taxon>Bacteria</taxon>
        <taxon>Pseudomonadati</taxon>
        <taxon>Planctomycetota</taxon>
        <taxon>Planctomycetia</taxon>
        <taxon>Planctomycetales</taxon>
        <taxon>Planctomycetaceae</taxon>
        <taxon>Fuerstiella</taxon>
    </lineage>
</organism>
<reference evidence="6 7" key="1">
    <citation type="journal article" date="2016" name="Front. Microbiol.">
        <title>Fuerstia marisgermanicae gen. nov., sp. nov., an Unusual Member of the Phylum Planctomycetes from the German Wadden Sea.</title>
        <authorList>
            <person name="Kohn T."/>
            <person name="Heuer A."/>
            <person name="Jogler M."/>
            <person name="Vollmers J."/>
            <person name="Boedeker C."/>
            <person name="Bunk B."/>
            <person name="Rast P."/>
            <person name="Borchert D."/>
            <person name="Glockner I."/>
            <person name="Freese H.M."/>
            <person name="Klenk H.P."/>
            <person name="Overmann J."/>
            <person name="Kaster A.K."/>
            <person name="Rohde M."/>
            <person name="Wiegand S."/>
            <person name="Jogler C."/>
        </authorList>
    </citation>
    <scope>NUCLEOTIDE SEQUENCE [LARGE SCALE GENOMIC DNA]</scope>
    <source>
        <strain evidence="6 7">NH11</strain>
    </source>
</reference>
<feature type="transmembrane region" description="Helical" evidence="3">
    <location>
        <begin position="40"/>
        <end position="58"/>
    </location>
</feature>
<feature type="compositionally biased region" description="Basic and acidic residues" evidence="2">
    <location>
        <begin position="1"/>
        <end position="31"/>
    </location>
</feature>
<gene>
    <name evidence="6" type="primary">mdtN_1</name>
    <name evidence="6" type="ORF">Fuma_01164</name>
</gene>
<name>A0A1P8WBY9_9PLAN</name>
<dbReference type="PANTHER" id="PTHR30367">
    <property type="entry name" value="P-HYDROXYBENZOIC ACID EFFLUX PUMP SUBUNIT AAEA-RELATED"/>
    <property type="match status" value="1"/>
</dbReference>
<dbReference type="KEGG" id="fmr:Fuma_01164"/>
<evidence type="ECO:0000256" key="2">
    <source>
        <dbReference type="SAM" id="MobiDB-lite"/>
    </source>
</evidence>
<evidence type="ECO:0000256" key="3">
    <source>
        <dbReference type="SAM" id="Phobius"/>
    </source>
</evidence>
<keyword evidence="3" id="KW-1133">Transmembrane helix</keyword>
<dbReference type="SUPFAM" id="SSF111369">
    <property type="entry name" value="HlyD-like secretion proteins"/>
    <property type="match status" value="2"/>
</dbReference>
<feature type="coiled-coil region" evidence="1">
    <location>
        <begin position="231"/>
        <end position="265"/>
    </location>
</feature>
<feature type="domain" description="Multidrug resistance protein MdtA-like barrel-sandwich hybrid" evidence="4">
    <location>
        <begin position="77"/>
        <end position="345"/>
    </location>
</feature>
<dbReference type="PANTHER" id="PTHR30367:SF1">
    <property type="entry name" value="MULTIDRUG RESISTANCE PROTEIN MDTN"/>
    <property type="match status" value="1"/>
</dbReference>
<dbReference type="Gene3D" id="2.40.30.170">
    <property type="match status" value="1"/>
</dbReference>
<protein>
    <submittedName>
        <fullName evidence="6">Multidrug resistance protein MdtN</fullName>
    </submittedName>
</protein>
<dbReference type="InterPro" id="IPR058625">
    <property type="entry name" value="MdtA-like_BSH"/>
</dbReference>
<proteinExistence type="predicted"/>
<dbReference type="EMBL" id="CP017641">
    <property type="protein sequence ID" value="APZ91575.1"/>
    <property type="molecule type" value="Genomic_DNA"/>
</dbReference>
<evidence type="ECO:0000313" key="6">
    <source>
        <dbReference type="EMBL" id="APZ91575.1"/>
    </source>
</evidence>
<feature type="region of interest" description="Disordered" evidence="2">
    <location>
        <begin position="1"/>
        <end position="36"/>
    </location>
</feature>
<dbReference type="Pfam" id="PF25963">
    <property type="entry name" value="Beta-barrel_AAEA"/>
    <property type="match status" value="1"/>
</dbReference>
<accession>A0A1P8WBY9</accession>